<comment type="caution">
    <text evidence="11">The sequence shown here is derived from an EMBL/GenBank/DDBJ whole genome shotgun (WGS) entry which is preliminary data.</text>
</comment>
<evidence type="ECO:0000256" key="3">
    <source>
        <dbReference type="ARBA" id="ARBA00022448"/>
    </source>
</evidence>
<keyword evidence="3 9" id="KW-0813">Transport</keyword>
<dbReference type="Gene3D" id="1.50.40.10">
    <property type="entry name" value="Mitochondrial carrier domain"/>
    <property type="match status" value="1"/>
</dbReference>
<keyword evidence="12" id="KW-1185">Reference proteome</keyword>
<proteinExistence type="inferred from homology"/>
<feature type="repeat" description="Solcar" evidence="8">
    <location>
        <begin position="286"/>
        <end position="373"/>
    </location>
</feature>
<dbReference type="Pfam" id="PF00153">
    <property type="entry name" value="Mito_carr"/>
    <property type="match status" value="1"/>
</dbReference>
<evidence type="ECO:0000256" key="2">
    <source>
        <dbReference type="ARBA" id="ARBA00006375"/>
    </source>
</evidence>
<keyword evidence="7 8" id="KW-0472">Membrane</keyword>
<keyword evidence="5" id="KW-0677">Repeat</keyword>
<evidence type="ECO:0000256" key="7">
    <source>
        <dbReference type="ARBA" id="ARBA00023136"/>
    </source>
</evidence>
<keyword evidence="4 8" id="KW-0812">Transmembrane</keyword>
<evidence type="ECO:0000256" key="9">
    <source>
        <dbReference type="RuleBase" id="RU000488"/>
    </source>
</evidence>
<dbReference type="InterPro" id="IPR050391">
    <property type="entry name" value="Mito_Metabolite_Transporter"/>
</dbReference>
<accession>A0A9P6JCL0</accession>
<evidence type="ECO:0000313" key="12">
    <source>
        <dbReference type="Proteomes" id="UP000738359"/>
    </source>
</evidence>
<evidence type="ECO:0000313" key="11">
    <source>
        <dbReference type="EMBL" id="KAF9966951.1"/>
    </source>
</evidence>
<evidence type="ECO:0000256" key="10">
    <source>
        <dbReference type="SAM" id="MobiDB-lite"/>
    </source>
</evidence>
<evidence type="ECO:0000256" key="1">
    <source>
        <dbReference type="ARBA" id="ARBA00004141"/>
    </source>
</evidence>
<dbReference type="GO" id="GO:0016020">
    <property type="term" value="C:membrane"/>
    <property type="evidence" value="ECO:0007669"/>
    <property type="project" value="UniProtKB-SubCell"/>
</dbReference>
<evidence type="ECO:0000256" key="8">
    <source>
        <dbReference type="PROSITE-ProRule" id="PRU00282"/>
    </source>
</evidence>
<keyword evidence="6" id="KW-1133">Transmembrane helix</keyword>
<gene>
    <name evidence="11" type="ORF">BGZ70_000640</name>
</gene>
<evidence type="ECO:0000256" key="6">
    <source>
        <dbReference type="ARBA" id="ARBA00022989"/>
    </source>
</evidence>
<dbReference type="SUPFAM" id="SSF103506">
    <property type="entry name" value="Mitochondrial carrier"/>
    <property type="match status" value="1"/>
</dbReference>
<evidence type="ECO:0000256" key="5">
    <source>
        <dbReference type="ARBA" id="ARBA00022737"/>
    </source>
</evidence>
<dbReference type="InterPro" id="IPR018108">
    <property type="entry name" value="MCP_transmembrane"/>
</dbReference>
<feature type="region of interest" description="Disordered" evidence="10">
    <location>
        <begin position="1"/>
        <end position="29"/>
    </location>
</feature>
<dbReference type="PANTHER" id="PTHR45618">
    <property type="entry name" value="MITOCHONDRIAL DICARBOXYLATE CARRIER-RELATED"/>
    <property type="match status" value="1"/>
</dbReference>
<dbReference type="InterPro" id="IPR023395">
    <property type="entry name" value="MCP_dom_sf"/>
</dbReference>
<dbReference type="PROSITE" id="PS50920">
    <property type="entry name" value="SOLCAR"/>
    <property type="match status" value="1"/>
</dbReference>
<dbReference type="AlphaFoldDB" id="A0A9P6JCL0"/>
<dbReference type="OrthoDB" id="77989at2759"/>
<reference evidence="11" key="1">
    <citation type="journal article" date="2020" name="Fungal Divers.">
        <title>Resolving the Mortierellaceae phylogeny through synthesis of multi-gene phylogenetics and phylogenomics.</title>
        <authorList>
            <person name="Vandepol N."/>
            <person name="Liber J."/>
            <person name="Desiro A."/>
            <person name="Na H."/>
            <person name="Kennedy M."/>
            <person name="Barry K."/>
            <person name="Grigoriev I.V."/>
            <person name="Miller A.N."/>
            <person name="O'Donnell K."/>
            <person name="Stajich J.E."/>
            <person name="Bonito G."/>
        </authorList>
    </citation>
    <scope>NUCLEOTIDE SEQUENCE</scope>
    <source>
        <strain evidence="11">CK1249</strain>
    </source>
</reference>
<name>A0A9P6JCL0_MORAP</name>
<sequence length="524" mass="59015">MSTHYSFPPPGGAPNANSPNPLRPYYSASDSPLQSYYNNTLSSSSLEEELAAQNELNSQAAAKELASYGFVKYFTLAIAAPFHAGQTLLQVQYLPNDDGFNGDEYDYAEQVKREEEYRRAREEEEERERERGYYNDRTGMQHSSGTGGYYVSQYGNLSSSTSSMTRDSYASQRTMNVSRYGTEQPGDHLSGSTSSSALPFRSSVYDEDSRPSYQMPPIEGGVWKAVTDLANHPTEGWMSLWKGQYTNWIYEMLHLFAQPTLEATLNDTFDLYDDTIPLVHLDHVGPNIATMVTSHLVVGFILSPLELVRTRLIVQTANPLQRKYSGMVNCITTIMQEEGVSALWGGVNLFPTLIYHTLTPLLRNSIPLIIDRVFKLSAADSPFLYSLAELGLNTIELLIRLPIETVRKRLQIQIQVQNRDRQQQSTTAIKRYHTVVETRKRAYVGMVDCVYRIIKEEGGHHKRVSRTVKNPDGTVTTTTIQQRPWYSAWGVRGLYTGLGMHLTTNVCLFAVGAVTNLQDEGDDW</sequence>
<dbReference type="EMBL" id="JAAAHY010000113">
    <property type="protein sequence ID" value="KAF9966951.1"/>
    <property type="molecule type" value="Genomic_DNA"/>
</dbReference>
<evidence type="ECO:0000256" key="4">
    <source>
        <dbReference type="ARBA" id="ARBA00022692"/>
    </source>
</evidence>
<dbReference type="Proteomes" id="UP000738359">
    <property type="component" value="Unassembled WGS sequence"/>
</dbReference>
<comment type="subcellular location">
    <subcellularLocation>
        <location evidence="1">Membrane</location>
        <topology evidence="1">Multi-pass membrane protein</topology>
    </subcellularLocation>
</comment>
<comment type="similarity">
    <text evidence="2 9">Belongs to the mitochondrial carrier (TC 2.A.29) family.</text>
</comment>
<organism evidence="11 12">
    <name type="scientific">Mortierella alpina</name>
    <name type="common">Oleaginous fungus</name>
    <name type="synonym">Mortierella renispora</name>
    <dbReference type="NCBI Taxonomy" id="64518"/>
    <lineage>
        <taxon>Eukaryota</taxon>
        <taxon>Fungi</taxon>
        <taxon>Fungi incertae sedis</taxon>
        <taxon>Mucoromycota</taxon>
        <taxon>Mortierellomycotina</taxon>
        <taxon>Mortierellomycetes</taxon>
        <taxon>Mortierellales</taxon>
        <taxon>Mortierellaceae</taxon>
        <taxon>Mortierella</taxon>
    </lineage>
</organism>
<feature type="region of interest" description="Disordered" evidence="10">
    <location>
        <begin position="179"/>
        <end position="211"/>
    </location>
</feature>
<protein>
    <recommendedName>
        <fullName evidence="13">Mitochondrial carrier</fullName>
    </recommendedName>
</protein>
<evidence type="ECO:0008006" key="13">
    <source>
        <dbReference type="Google" id="ProtNLM"/>
    </source>
</evidence>